<dbReference type="GO" id="GO:0016846">
    <property type="term" value="F:carbon-sulfur lyase activity"/>
    <property type="evidence" value="ECO:0007669"/>
    <property type="project" value="InterPro"/>
</dbReference>
<reference evidence="5 6" key="1">
    <citation type="submission" date="2019-03" db="EMBL/GenBank/DDBJ databases">
        <title>Ramlibacter sp. 18x22-1, whole genome shotgun sequence.</title>
        <authorList>
            <person name="Zhang X."/>
            <person name="Feng G."/>
            <person name="Zhu H."/>
        </authorList>
    </citation>
    <scope>NUCLEOTIDE SEQUENCE [LARGE SCALE GENOMIC DNA]</scope>
    <source>
        <strain evidence="5 6">18x22-1</strain>
    </source>
</reference>
<evidence type="ECO:0000313" key="6">
    <source>
        <dbReference type="Proteomes" id="UP000297839"/>
    </source>
</evidence>
<dbReference type="OrthoDB" id="327703at2"/>
<evidence type="ECO:0000256" key="2">
    <source>
        <dbReference type="ARBA" id="ARBA00022723"/>
    </source>
</evidence>
<feature type="domain" description="CENP-V/GFA" evidence="4">
    <location>
        <begin position="3"/>
        <end position="113"/>
    </location>
</feature>
<evidence type="ECO:0000313" key="5">
    <source>
        <dbReference type="EMBL" id="TFY96156.1"/>
    </source>
</evidence>
<dbReference type="PANTHER" id="PTHR28620">
    <property type="entry name" value="CENTROMERE PROTEIN V"/>
    <property type="match status" value="1"/>
</dbReference>
<proteinExistence type="inferred from homology"/>
<dbReference type="InterPro" id="IPR052355">
    <property type="entry name" value="CENP-V-like"/>
</dbReference>
<dbReference type="RefSeq" id="WP_135251772.1">
    <property type="nucleotide sequence ID" value="NZ_SMLK01000015.1"/>
</dbReference>
<dbReference type="Proteomes" id="UP000297839">
    <property type="component" value="Unassembled WGS sequence"/>
</dbReference>
<sequence length="139" mass="15311">MLIHGRCHCGNLRFELDWRPEPAAIPARACDCGFCTRHGGVWTSCPAGALRVTVEDPAQVNRYTFATRTAVFHVCRRCGVVPLVTSSIEGREYAVVNVNSFDGLPPGLVQPAPVSFGNETEAQRLARRARNWIADVRFA</sequence>
<protein>
    <recommendedName>
        <fullName evidence="4">CENP-V/GFA domain-containing protein</fullName>
    </recommendedName>
</protein>
<dbReference type="Pfam" id="PF04828">
    <property type="entry name" value="GFA"/>
    <property type="match status" value="1"/>
</dbReference>
<evidence type="ECO:0000256" key="1">
    <source>
        <dbReference type="ARBA" id="ARBA00005495"/>
    </source>
</evidence>
<evidence type="ECO:0000259" key="4">
    <source>
        <dbReference type="PROSITE" id="PS51891"/>
    </source>
</evidence>
<dbReference type="AlphaFoldDB" id="A0A4Z0BAT4"/>
<dbReference type="SUPFAM" id="SSF51316">
    <property type="entry name" value="Mss4-like"/>
    <property type="match status" value="1"/>
</dbReference>
<dbReference type="GO" id="GO:0046872">
    <property type="term" value="F:metal ion binding"/>
    <property type="evidence" value="ECO:0007669"/>
    <property type="project" value="UniProtKB-KW"/>
</dbReference>
<evidence type="ECO:0000256" key="3">
    <source>
        <dbReference type="ARBA" id="ARBA00022833"/>
    </source>
</evidence>
<dbReference type="InterPro" id="IPR011057">
    <property type="entry name" value="Mss4-like_sf"/>
</dbReference>
<comment type="similarity">
    <text evidence="1">Belongs to the Gfa family.</text>
</comment>
<name>A0A4Z0BAT4_9BURK</name>
<keyword evidence="6" id="KW-1185">Reference proteome</keyword>
<accession>A0A4Z0BAT4</accession>
<organism evidence="5 6">
    <name type="scientific">Ramlibacter humi</name>
    <dbReference type="NCBI Taxonomy" id="2530451"/>
    <lineage>
        <taxon>Bacteria</taxon>
        <taxon>Pseudomonadati</taxon>
        <taxon>Pseudomonadota</taxon>
        <taxon>Betaproteobacteria</taxon>
        <taxon>Burkholderiales</taxon>
        <taxon>Comamonadaceae</taxon>
        <taxon>Ramlibacter</taxon>
    </lineage>
</organism>
<dbReference type="PANTHER" id="PTHR28620:SF1">
    <property type="entry name" value="CENP-V_GFA DOMAIN-CONTAINING PROTEIN"/>
    <property type="match status" value="1"/>
</dbReference>
<dbReference type="InterPro" id="IPR006913">
    <property type="entry name" value="CENP-V/GFA"/>
</dbReference>
<dbReference type="Gene3D" id="2.170.150.70">
    <property type="match status" value="1"/>
</dbReference>
<comment type="caution">
    <text evidence="5">The sequence shown here is derived from an EMBL/GenBank/DDBJ whole genome shotgun (WGS) entry which is preliminary data.</text>
</comment>
<gene>
    <name evidence="5" type="ORF">EZ216_21050</name>
</gene>
<dbReference type="EMBL" id="SMLK01000015">
    <property type="protein sequence ID" value="TFY96156.1"/>
    <property type="molecule type" value="Genomic_DNA"/>
</dbReference>
<keyword evidence="2" id="KW-0479">Metal-binding</keyword>
<dbReference type="PROSITE" id="PS51891">
    <property type="entry name" value="CENP_V_GFA"/>
    <property type="match status" value="1"/>
</dbReference>
<keyword evidence="3" id="KW-0862">Zinc</keyword>